<dbReference type="PANTHER" id="PTHR11439:SF467">
    <property type="entry name" value="INTEGRASE CATALYTIC DOMAIN-CONTAINING PROTEIN"/>
    <property type="match status" value="1"/>
</dbReference>
<proteinExistence type="predicted"/>
<evidence type="ECO:0000313" key="2">
    <source>
        <dbReference type="EMBL" id="SPC85176.1"/>
    </source>
</evidence>
<dbReference type="InterPro" id="IPR013103">
    <property type="entry name" value="RVT_2"/>
</dbReference>
<dbReference type="CDD" id="cd09272">
    <property type="entry name" value="RNase_HI_RT_Ty1"/>
    <property type="match status" value="1"/>
</dbReference>
<reference evidence="2" key="1">
    <citation type="submission" date="2018-02" db="EMBL/GenBank/DDBJ databases">
        <authorList>
            <person name="Cohen D.B."/>
            <person name="Kent A.D."/>
        </authorList>
    </citation>
    <scope>NUCLEOTIDE SEQUENCE</scope>
</reference>
<evidence type="ECO:0000259" key="1">
    <source>
        <dbReference type="Pfam" id="PF07727"/>
    </source>
</evidence>
<accession>A0A2N9F2G9</accession>
<dbReference type="EMBL" id="OIVN01000763">
    <property type="protein sequence ID" value="SPC85176.1"/>
    <property type="molecule type" value="Genomic_DNA"/>
</dbReference>
<gene>
    <name evidence="2" type="ORF">FSB_LOCUS13058</name>
</gene>
<sequence length="224" mass="25664">MIVATKEWLSSNFEMKDMGEADYILGVKIFRDRLKKILGLSQQTYIKKVLERFEMSDCKPIDTPISKNESLSKNMCPKTQDEQEKMARVPYANAIGSLMYVMMCTRPDICYAVGLVSRFQSNPELAHWKAVKRILRYLKGTIDYVLCYQGSDLRLIGYSDADWGSDLDERKSTSGYAFFLNNGAIIWSSKKQPCIALSTMEAKYVACSAAIQEAVWLRRFFQHP</sequence>
<feature type="domain" description="Reverse transcriptase Ty1/copia-type" evidence="1">
    <location>
        <begin position="2"/>
        <end position="66"/>
    </location>
</feature>
<protein>
    <recommendedName>
        <fullName evidence="1">Reverse transcriptase Ty1/copia-type domain-containing protein</fullName>
    </recommendedName>
</protein>
<dbReference type="AlphaFoldDB" id="A0A2N9F2G9"/>
<dbReference type="PANTHER" id="PTHR11439">
    <property type="entry name" value="GAG-POL-RELATED RETROTRANSPOSON"/>
    <property type="match status" value="1"/>
</dbReference>
<name>A0A2N9F2G9_FAGSY</name>
<dbReference type="Pfam" id="PF07727">
    <property type="entry name" value="RVT_2"/>
    <property type="match status" value="1"/>
</dbReference>
<organism evidence="2">
    <name type="scientific">Fagus sylvatica</name>
    <name type="common">Beechnut</name>
    <dbReference type="NCBI Taxonomy" id="28930"/>
    <lineage>
        <taxon>Eukaryota</taxon>
        <taxon>Viridiplantae</taxon>
        <taxon>Streptophyta</taxon>
        <taxon>Embryophyta</taxon>
        <taxon>Tracheophyta</taxon>
        <taxon>Spermatophyta</taxon>
        <taxon>Magnoliopsida</taxon>
        <taxon>eudicotyledons</taxon>
        <taxon>Gunneridae</taxon>
        <taxon>Pentapetalae</taxon>
        <taxon>rosids</taxon>
        <taxon>fabids</taxon>
        <taxon>Fagales</taxon>
        <taxon>Fagaceae</taxon>
        <taxon>Fagus</taxon>
    </lineage>
</organism>